<dbReference type="InterPro" id="IPR036390">
    <property type="entry name" value="WH_DNA-bd_sf"/>
</dbReference>
<feature type="domain" description="Transcription regulator PadR C-terminal" evidence="2">
    <location>
        <begin position="91"/>
        <end position="173"/>
    </location>
</feature>
<keyword evidence="3" id="KW-0238">DNA-binding</keyword>
<dbReference type="RefSeq" id="WP_179787066.1">
    <property type="nucleotide sequence ID" value="NZ_BAAARR010000038.1"/>
</dbReference>
<dbReference type="Gene3D" id="1.10.10.10">
    <property type="entry name" value="Winged helix-like DNA-binding domain superfamily/Winged helix DNA-binding domain"/>
    <property type="match status" value="1"/>
</dbReference>
<dbReference type="AlphaFoldDB" id="A0A852ZLL6"/>
<dbReference type="InterPro" id="IPR036388">
    <property type="entry name" value="WH-like_DNA-bd_sf"/>
</dbReference>
<dbReference type="PANTHER" id="PTHR43252:SF6">
    <property type="entry name" value="NEGATIVE TRANSCRIPTION REGULATOR PADR"/>
    <property type="match status" value="1"/>
</dbReference>
<evidence type="ECO:0000313" key="3">
    <source>
        <dbReference type="EMBL" id="NYH89316.1"/>
    </source>
</evidence>
<dbReference type="Gene3D" id="6.10.140.190">
    <property type="match status" value="1"/>
</dbReference>
<dbReference type="SUPFAM" id="SSF46785">
    <property type="entry name" value="Winged helix' DNA-binding domain"/>
    <property type="match status" value="1"/>
</dbReference>
<gene>
    <name evidence="3" type="ORF">F4554_001954</name>
</gene>
<accession>A0A852ZLL6</accession>
<comment type="caution">
    <text evidence="3">The sequence shown here is derived from an EMBL/GenBank/DDBJ whole genome shotgun (WGS) entry which is preliminary data.</text>
</comment>
<dbReference type="EMBL" id="JACBZH010000001">
    <property type="protein sequence ID" value="NYH89316.1"/>
    <property type="molecule type" value="Genomic_DNA"/>
</dbReference>
<feature type="domain" description="Transcription regulator PadR N-terminal" evidence="1">
    <location>
        <begin position="7"/>
        <end position="79"/>
    </location>
</feature>
<keyword evidence="4" id="KW-1185">Reference proteome</keyword>
<dbReference type="InterPro" id="IPR018309">
    <property type="entry name" value="Tscrpt_reg_PadR_C"/>
</dbReference>
<dbReference type="Pfam" id="PF10400">
    <property type="entry name" value="Vir_act_alpha_C"/>
    <property type="match status" value="1"/>
</dbReference>
<name>A0A852ZLL6_9ACTN</name>
<dbReference type="Pfam" id="PF03551">
    <property type="entry name" value="PadR"/>
    <property type="match status" value="1"/>
</dbReference>
<reference evidence="3 4" key="1">
    <citation type="submission" date="2020-07" db="EMBL/GenBank/DDBJ databases">
        <title>Sequencing the genomes of 1000 actinobacteria strains.</title>
        <authorList>
            <person name="Klenk H.-P."/>
        </authorList>
    </citation>
    <scope>NUCLEOTIDE SEQUENCE [LARGE SCALE GENOMIC DNA]</scope>
    <source>
        <strain evidence="3 4">DSM 18448</strain>
    </source>
</reference>
<dbReference type="GO" id="GO:0003677">
    <property type="term" value="F:DNA binding"/>
    <property type="evidence" value="ECO:0007669"/>
    <property type="project" value="UniProtKB-KW"/>
</dbReference>
<dbReference type="Proteomes" id="UP000579605">
    <property type="component" value="Unassembled WGS sequence"/>
</dbReference>
<proteinExistence type="predicted"/>
<dbReference type="InterPro" id="IPR005149">
    <property type="entry name" value="Tscrpt_reg_PadR_N"/>
</dbReference>
<organism evidence="3 4">
    <name type="scientific">Actinopolymorpha rutila</name>
    <dbReference type="NCBI Taxonomy" id="446787"/>
    <lineage>
        <taxon>Bacteria</taxon>
        <taxon>Bacillati</taxon>
        <taxon>Actinomycetota</taxon>
        <taxon>Actinomycetes</taxon>
        <taxon>Propionibacteriales</taxon>
        <taxon>Actinopolymorphaceae</taxon>
        <taxon>Actinopolymorpha</taxon>
    </lineage>
</organism>
<sequence length="193" mass="21785">MSLKYALLGLLAERPDSGYALTQRFEQSLQKYAWHANHSQIYPELAKLAADNLATVVEEGARGRRTYAITDAGREALREWLLTSGAGPRRVRNEAVLRTFLLSTLEPDDAAQLLRRYVDRAAQDLAELRAVVADLDAAEEAGEPQRFGRFAAEFGLRQYAAFHDWARWALARVESAAPRQQSREQGREQDLQE</sequence>
<dbReference type="PANTHER" id="PTHR43252">
    <property type="entry name" value="TRANSCRIPTIONAL REGULATOR YQJI"/>
    <property type="match status" value="1"/>
</dbReference>
<protein>
    <submittedName>
        <fullName evidence="3">DNA-binding PadR family transcriptional regulator</fullName>
    </submittedName>
</protein>
<evidence type="ECO:0000259" key="2">
    <source>
        <dbReference type="Pfam" id="PF10400"/>
    </source>
</evidence>
<evidence type="ECO:0000313" key="4">
    <source>
        <dbReference type="Proteomes" id="UP000579605"/>
    </source>
</evidence>
<evidence type="ECO:0000259" key="1">
    <source>
        <dbReference type="Pfam" id="PF03551"/>
    </source>
</evidence>